<protein>
    <submittedName>
        <fullName evidence="1">Uncharacterized protein</fullName>
    </submittedName>
</protein>
<evidence type="ECO:0000313" key="1">
    <source>
        <dbReference type="EMBL" id="JAH55795.1"/>
    </source>
</evidence>
<reference evidence="1" key="1">
    <citation type="submission" date="2014-11" db="EMBL/GenBank/DDBJ databases">
        <authorList>
            <person name="Amaro Gonzalez C."/>
        </authorList>
    </citation>
    <scope>NUCLEOTIDE SEQUENCE</scope>
</reference>
<organism evidence="1">
    <name type="scientific">Anguilla anguilla</name>
    <name type="common">European freshwater eel</name>
    <name type="synonym">Muraena anguilla</name>
    <dbReference type="NCBI Taxonomy" id="7936"/>
    <lineage>
        <taxon>Eukaryota</taxon>
        <taxon>Metazoa</taxon>
        <taxon>Chordata</taxon>
        <taxon>Craniata</taxon>
        <taxon>Vertebrata</taxon>
        <taxon>Euteleostomi</taxon>
        <taxon>Actinopterygii</taxon>
        <taxon>Neopterygii</taxon>
        <taxon>Teleostei</taxon>
        <taxon>Anguilliformes</taxon>
        <taxon>Anguillidae</taxon>
        <taxon>Anguilla</taxon>
    </lineage>
</organism>
<dbReference type="EMBL" id="GBXM01052782">
    <property type="protein sequence ID" value="JAH55795.1"/>
    <property type="molecule type" value="Transcribed_RNA"/>
</dbReference>
<reference evidence="1" key="2">
    <citation type="journal article" date="2015" name="Fish Shellfish Immunol.">
        <title>Early steps in the European eel (Anguilla anguilla)-Vibrio vulnificus interaction in the gills: Role of the RtxA13 toxin.</title>
        <authorList>
            <person name="Callol A."/>
            <person name="Pajuelo D."/>
            <person name="Ebbesson L."/>
            <person name="Teles M."/>
            <person name="MacKenzie S."/>
            <person name="Amaro C."/>
        </authorList>
    </citation>
    <scope>NUCLEOTIDE SEQUENCE</scope>
</reference>
<sequence length="8" mass="977">MEVDQLEN</sequence>
<accession>A0A0E9TSE2</accession>
<proteinExistence type="predicted"/>
<name>A0A0E9TSE2_ANGAN</name>